<dbReference type="Proteomes" id="UP000215224">
    <property type="component" value="Chromosome"/>
</dbReference>
<feature type="domain" description="Tellurite resistance methyltransferase TehB-like" evidence="1">
    <location>
        <begin position="34"/>
        <end position="175"/>
    </location>
</feature>
<dbReference type="STRING" id="1314751.GCA_001591425_01355"/>
<dbReference type="SUPFAM" id="SSF53335">
    <property type="entry name" value="S-adenosyl-L-methionine-dependent methyltransferases"/>
    <property type="match status" value="1"/>
</dbReference>
<dbReference type="EMBL" id="CP018866">
    <property type="protein sequence ID" value="AST90073.1"/>
    <property type="molecule type" value="Genomic_DNA"/>
</dbReference>
<dbReference type="GO" id="GO:0032259">
    <property type="term" value="P:methylation"/>
    <property type="evidence" value="ECO:0007669"/>
    <property type="project" value="UniProtKB-KW"/>
</dbReference>
<accession>A0A223KL46</accession>
<sequence>MNLWNTRFQNESYVYGTEPNVFLAEVQRKLPLSGDALAIAEGEGRNAVFLAEQGMNVSAWDYAESGLSKTNKLADEKGVKVNTQLVDLNEAVWRQNIWDEIVCIFGHFPEVLRKKTLQGVKESVKPGGYFITEVYSHYQIPYNSGGPQNLELLYKPEEFLNVFSDWRIVHFFMGEVVRQEGDLHNGLSHVIQFVGQKKSEFKSQL</sequence>
<keyword evidence="3" id="KW-1185">Reference proteome</keyword>
<proteinExistence type="predicted"/>
<evidence type="ECO:0000313" key="2">
    <source>
        <dbReference type="EMBL" id="AST90073.1"/>
    </source>
</evidence>
<dbReference type="Gene3D" id="3.40.50.150">
    <property type="entry name" value="Vaccinia Virus protein VP39"/>
    <property type="match status" value="1"/>
</dbReference>
<name>A0A223KL46_9BACI</name>
<organism evidence="2 3">
    <name type="scientific">Sutcliffiella cohnii</name>
    <dbReference type="NCBI Taxonomy" id="33932"/>
    <lineage>
        <taxon>Bacteria</taxon>
        <taxon>Bacillati</taxon>
        <taxon>Bacillota</taxon>
        <taxon>Bacilli</taxon>
        <taxon>Bacillales</taxon>
        <taxon>Bacillaceae</taxon>
        <taxon>Sutcliffiella</taxon>
    </lineage>
</organism>
<dbReference type="InterPro" id="IPR015985">
    <property type="entry name" value="TehB-like_dom"/>
</dbReference>
<dbReference type="InterPro" id="IPR029063">
    <property type="entry name" value="SAM-dependent_MTases_sf"/>
</dbReference>
<keyword evidence="2" id="KW-0489">Methyltransferase</keyword>
<dbReference type="RefSeq" id="WP_066413792.1">
    <property type="nucleotide sequence ID" value="NZ_CP018866.1"/>
</dbReference>
<protein>
    <submittedName>
        <fullName evidence="2">SAM-dependent methyltransferase</fullName>
    </submittedName>
</protein>
<gene>
    <name evidence="2" type="ORF">BC6307_01635</name>
</gene>
<dbReference type="KEGG" id="bcoh:BC6307_01635"/>
<dbReference type="AlphaFoldDB" id="A0A223KL46"/>
<reference evidence="2 3" key="1">
    <citation type="submission" date="2016-12" db="EMBL/GenBank/DDBJ databases">
        <title>The whole genome sequencing and assembly of Bacillus cohnii DSM 6307T strain.</title>
        <authorList>
            <person name="Lee Y.-J."/>
            <person name="Yi H."/>
            <person name="Bahn Y.-S."/>
            <person name="Kim J.F."/>
            <person name="Lee D.-W."/>
        </authorList>
    </citation>
    <scope>NUCLEOTIDE SEQUENCE [LARGE SCALE GENOMIC DNA]</scope>
    <source>
        <strain evidence="2 3">DSM 6307</strain>
    </source>
</reference>
<dbReference type="GO" id="GO:0008168">
    <property type="term" value="F:methyltransferase activity"/>
    <property type="evidence" value="ECO:0007669"/>
    <property type="project" value="UniProtKB-KW"/>
</dbReference>
<evidence type="ECO:0000259" key="1">
    <source>
        <dbReference type="Pfam" id="PF03848"/>
    </source>
</evidence>
<evidence type="ECO:0000313" key="3">
    <source>
        <dbReference type="Proteomes" id="UP000215224"/>
    </source>
</evidence>
<keyword evidence="2" id="KW-0808">Transferase</keyword>
<dbReference type="Pfam" id="PF03848">
    <property type="entry name" value="TehB"/>
    <property type="match status" value="1"/>
</dbReference>